<dbReference type="Proteomes" id="UP001420932">
    <property type="component" value="Unassembled WGS sequence"/>
</dbReference>
<evidence type="ECO:0000313" key="1">
    <source>
        <dbReference type="EMBL" id="KAK9107427.1"/>
    </source>
</evidence>
<dbReference type="AlphaFoldDB" id="A0AAP0I293"/>
<accession>A0AAP0I293</accession>
<proteinExistence type="predicted"/>
<sequence length="50" mass="5775">MGTNEFSLPINILIASKLTPIRYEKPQLFNHFLNPVHIAITKKNQNSIIR</sequence>
<organism evidence="1 2">
    <name type="scientific">Stephania yunnanensis</name>
    <dbReference type="NCBI Taxonomy" id="152371"/>
    <lineage>
        <taxon>Eukaryota</taxon>
        <taxon>Viridiplantae</taxon>
        <taxon>Streptophyta</taxon>
        <taxon>Embryophyta</taxon>
        <taxon>Tracheophyta</taxon>
        <taxon>Spermatophyta</taxon>
        <taxon>Magnoliopsida</taxon>
        <taxon>Ranunculales</taxon>
        <taxon>Menispermaceae</taxon>
        <taxon>Menispermoideae</taxon>
        <taxon>Cissampelideae</taxon>
        <taxon>Stephania</taxon>
    </lineage>
</organism>
<reference evidence="1 2" key="1">
    <citation type="submission" date="2024-01" db="EMBL/GenBank/DDBJ databases">
        <title>Genome assemblies of Stephania.</title>
        <authorList>
            <person name="Yang L."/>
        </authorList>
    </citation>
    <scope>NUCLEOTIDE SEQUENCE [LARGE SCALE GENOMIC DNA]</scope>
    <source>
        <strain evidence="1">YNDBR</strain>
        <tissue evidence="1">Leaf</tissue>
    </source>
</reference>
<protein>
    <submittedName>
        <fullName evidence="1">Uncharacterized protein</fullName>
    </submittedName>
</protein>
<keyword evidence="2" id="KW-1185">Reference proteome</keyword>
<dbReference type="EMBL" id="JBBNAF010000010">
    <property type="protein sequence ID" value="KAK9107427.1"/>
    <property type="molecule type" value="Genomic_DNA"/>
</dbReference>
<comment type="caution">
    <text evidence="1">The sequence shown here is derived from an EMBL/GenBank/DDBJ whole genome shotgun (WGS) entry which is preliminary data.</text>
</comment>
<gene>
    <name evidence="1" type="ORF">Syun_023438</name>
</gene>
<evidence type="ECO:0000313" key="2">
    <source>
        <dbReference type="Proteomes" id="UP001420932"/>
    </source>
</evidence>
<name>A0AAP0I293_9MAGN</name>